<protein>
    <submittedName>
        <fullName evidence="1">Uncharacterized protein</fullName>
    </submittedName>
</protein>
<sequence>MWFPIERKSYFCFGPPGVWSKSCVLLRAFVVRLVSFAGASHILRQAAERAVLFCSKKSLKVITFPFLPLIINIIGCFRLERSMASTCSSDHRVMRTEGPCGCVVEVGSSQAGATPANTTSPKCSCTCCGDNCRCTETKGRCDCAERMEAAAKKDQPTTICAEAPKGCALELGGSDVCATCGRKGCRCIALKGRCECPVTSTGCCTPEAGVEEACPTCNRTGCRCIALKGHCGCAK</sequence>
<accession>W7U1W6</accession>
<dbReference type="Proteomes" id="UP000019335">
    <property type="component" value="Chromosome 8"/>
</dbReference>
<name>W7U1W6_9STRA</name>
<dbReference type="EMBL" id="AZIL01000602">
    <property type="protein sequence ID" value="EWM26861.1"/>
    <property type="molecule type" value="Genomic_DNA"/>
</dbReference>
<keyword evidence="2" id="KW-1185">Reference proteome</keyword>
<organism evidence="1 2">
    <name type="scientific">Nannochloropsis gaditana</name>
    <dbReference type="NCBI Taxonomy" id="72520"/>
    <lineage>
        <taxon>Eukaryota</taxon>
        <taxon>Sar</taxon>
        <taxon>Stramenopiles</taxon>
        <taxon>Ochrophyta</taxon>
        <taxon>Eustigmatophyceae</taxon>
        <taxon>Eustigmatales</taxon>
        <taxon>Monodopsidaceae</taxon>
        <taxon>Nannochloropsis</taxon>
    </lineage>
</organism>
<gene>
    <name evidence="1" type="ORF">Naga_100097g4</name>
</gene>
<comment type="caution">
    <text evidence="1">The sequence shown here is derived from an EMBL/GenBank/DDBJ whole genome shotgun (WGS) entry which is preliminary data.</text>
</comment>
<evidence type="ECO:0000313" key="1">
    <source>
        <dbReference type="EMBL" id="EWM26861.1"/>
    </source>
</evidence>
<dbReference type="AlphaFoldDB" id="W7U1W6"/>
<evidence type="ECO:0000313" key="2">
    <source>
        <dbReference type="Proteomes" id="UP000019335"/>
    </source>
</evidence>
<proteinExistence type="predicted"/>
<reference evidence="1 2" key="1">
    <citation type="journal article" date="2014" name="Mol. Plant">
        <title>Chromosome Scale Genome Assembly and Transcriptome Profiling of Nannochloropsis gaditana in Nitrogen Depletion.</title>
        <authorList>
            <person name="Corteggiani Carpinelli E."/>
            <person name="Telatin A."/>
            <person name="Vitulo N."/>
            <person name="Forcato C."/>
            <person name="D'Angelo M."/>
            <person name="Schiavon R."/>
            <person name="Vezzi A."/>
            <person name="Giacometti G.M."/>
            <person name="Morosinotto T."/>
            <person name="Valle G."/>
        </authorList>
    </citation>
    <scope>NUCLEOTIDE SEQUENCE [LARGE SCALE GENOMIC DNA]</scope>
    <source>
        <strain evidence="1 2">B-31</strain>
    </source>
</reference>